<keyword evidence="1" id="KW-0812">Transmembrane</keyword>
<organism evidence="2 3">
    <name type="scientific">Priestia megaterium</name>
    <name type="common">Bacillus megaterium</name>
    <dbReference type="NCBI Taxonomy" id="1404"/>
    <lineage>
        <taxon>Bacteria</taxon>
        <taxon>Bacillati</taxon>
        <taxon>Bacillota</taxon>
        <taxon>Bacilli</taxon>
        <taxon>Bacillales</taxon>
        <taxon>Bacillaceae</taxon>
        <taxon>Priestia</taxon>
    </lineage>
</organism>
<name>A0A6M6E363_PRIMG</name>
<dbReference type="AlphaFoldDB" id="A0A6M6E363"/>
<dbReference type="EMBL" id="CP045273">
    <property type="protein sequence ID" value="QJX80084.1"/>
    <property type="molecule type" value="Genomic_DNA"/>
</dbReference>
<keyword evidence="1" id="KW-1133">Transmembrane helix</keyword>
<gene>
    <name evidence="2" type="ORF">FDZ14_28725</name>
</gene>
<proteinExistence type="predicted"/>
<evidence type="ECO:0000256" key="1">
    <source>
        <dbReference type="SAM" id="Phobius"/>
    </source>
</evidence>
<keyword evidence="1" id="KW-0472">Membrane</keyword>
<evidence type="ECO:0000313" key="3">
    <source>
        <dbReference type="Proteomes" id="UP000501076"/>
    </source>
</evidence>
<reference evidence="2 3" key="1">
    <citation type="submission" date="2019-10" db="EMBL/GenBank/DDBJ databases">
        <title>Complete genome sequences for adaption low water activity.</title>
        <authorList>
            <person name="Zhao L."/>
            <person name="Zhong J."/>
        </authorList>
    </citation>
    <scope>NUCLEOTIDE SEQUENCE [LARGE SCALE GENOMIC DNA]</scope>
    <source>
        <strain evidence="2 3">FDU301</strain>
        <plasmid evidence="3">pfdu301a</plasmid>
    </source>
</reference>
<dbReference type="RefSeq" id="WP_171778066.1">
    <property type="nucleotide sequence ID" value="NZ_CP045273.1"/>
</dbReference>
<dbReference type="Proteomes" id="UP000501076">
    <property type="component" value="Plasmid pFDU301A"/>
</dbReference>
<evidence type="ECO:0000313" key="2">
    <source>
        <dbReference type="EMBL" id="QJX80084.1"/>
    </source>
</evidence>
<feature type="transmembrane region" description="Helical" evidence="1">
    <location>
        <begin position="180"/>
        <end position="199"/>
    </location>
</feature>
<accession>A0A6M6E363</accession>
<sequence>MEKRQRSDKHTSKKKFKNVIKVNFPNIKKEKDTTVPKLKLLTKDANVKKSTKLKVTKRKQSKDFPIIETDEQFAEFVTRLSKRKKKSGNMPEVAASISNFNGFAEKYLETLVILTNGSNATDQKTITDLREQSKDLLKYLNDNAQILTPEERIQIIEQTAQITREIAEVHKRGKIIIEKTLNLVGAALVVTATVLITFMQSQSGDDNERDTIDMDDYN</sequence>
<geneLocation type="plasmid" evidence="3">
    <name>pfdu301a</name>
</geneLocation>
<keyword evidence="2" id="KW-0614">Plasmid</keyword>
<protein>
    <submittedName>
        <fullName evidence="2">Uncharacterized protein</fullName>
    </submittedName>
</protein>